<dbReference type="SMART" id="SM00651">
    <property type="entry name" value="Sm"/>
    <property type="match status" value="1"/>
</dbReference>
<dbReference type="GO" id="GO:0005688">
    <property type="term" value="C:U6 snRNP"/>
    <property type="evidence" value="ECO:0007669"/>
    <property type="project" value="TreeGrafter"/>
</dbReference>
<keyword evidence="7" id="KW-1185">Reference proteome</keyword>
<dbReference type="PANTHER" id="PTHR15588:SF9">
    <property type="entry name" value="U6 SNRNA-ASSOCIATED SM-LIKE PROTEIN LSM8"/>
    <property type="match status" value="1"/>
</dbReference>
<dbReference type="Gene3D" id="2.30.30.100">
    <property type="match status" value="1"/>
</dbReference>
<dbReference type="PROSITE" id="PS52002">
    <property type="entry name" value="SM"/>
    <property type="match status" value="1"/>
</dbReference>
<evidence type="ECO:0000256" key="2">
    <source>
        <dbReference type="ARBA" id="ARBA00022664"/>
    </source>
</evidence>
<dbReference type="OrthoDB" id="10263346at2759"/>
<evidence type="ECO:0000313" key="6">
    <source>
        <dbReference type="EMBL" id="EPY36126.1"/>
    </source>
</evidence>
<feature type="domain" description="Sm" evidence="5">
    <location>
        <begin position="1"/>
        <end position="79"/>
    </location>
</feature>
<dbReference type="SUPFAM" id="SSF50182">
    <property type="entry name" value="Sm-like ribonucleoproteins"/>
    <property type="match status" value="1"/>
</dbReference>
<evidence type="ECO:0000313" key="7">
    <source>
        <dbReference type="Proteomes" id="UP000015354"/>
    </source>
</evidence>
<evidence type="ECO:0000256" key="4">
    <source>
        <dbReference type="ARBA" id="ARBA00023274"/>
    </source>
</evidence>
<organism evidence="6 7">
    <name type="scientific">Strigomonas culicis</name>
    <dbReference type="NCBI Taxonomy" id="28005"/>
    <lineage>
        <taxon>Eukaryota</taxon>
        <taxon>Discoba</taxon>
        <taxon>Euglenozoa</taxon>
        <taxon>Kinetoplastea</taxon>
        <taxon>Metakinetoplastina</taxon>
        <taxon>Trypanosomatida</taxon>
        <taxon>Trypanosomatidae</taxon>
        <taxon>Strigomonadinae</taxon>
        <taxon>Strigomonas</taxon>
    </lineage>
</organism>
<dbReference type="Proteomes" id="UP000015354">
    <property type="component" value="Unassembled WGS sequence"/>
</dbReference>
<dbReference type="InterPro" id="IPR044642">
    <property type="entry name" value="PTHR15588"/>
</dbReference>
<dbReference type="PANTHER" id="PTHR15588">
    <property type="entry name" value="LSM1"/>
    <property type="match status" value="1"/>
</dbReference>
<dbReference type="InterPro" id="IPR001163">
    <property type="entry name" value="Sm_dom_euk/arc"/>
</dbReference>
<dbReference type="EMBL" id="ATMH01000742">
    <property type="protein sequence ID" value="EPY36126.1"/>
    <property type="molecule type" value="Genomic_DNA"/>
</dbReference>
<dbReference type="InterPro" id="IPR010920">
    <property type="entry name" value="LSM_dom_sf"/>
</dbReference>
<name>S9WAK5_9TRYP</name>
<reference evidence="6 7" key="1">
    <citation type="journal article" date="2013" name="PLoS ONE">
        <title>Predicting the Proteins of Angomonas deanei, Strigomonas culicis and Their Respective Endosymbionts Reveals New Aspects of the Trypanosomatidae Family.</title>
        <authorList>
            <person name="Motta M.C."/>
            <person name="Martins A.C."/>
            <person name="de Souza S.S."/>
            <person name="Catta-Preta C.M."/>
            <person name="Silva R."/>
            <person name="Klein C.C."/>
            <person name="de Almeida L.G."/>
            <person name="de Lima Cunha O."/>
            <person name="Ciapina L.P."/>
            <person name="Brocchi M."/>
            <person name="Colabardini A.C."/>
            <person name="de Araujo Lima B."/>
            <person name="Machado C.R."/>
            <person name="de Almeida Soares C.M."/>
            <person name="Probst C.M."/>
            <person name="de Menezes C.B."/>
            <person name="Thompson C.E."/>
            <person name="Bartholomeu D.C."/>
            <person name="Gradia D.F."/>
            <person name="Pavoni D.P."/>
            <person name="Grisard E.C."/>
            <person name="Fantinatti-Garboggini F."/>
            <person name="Marchini F.K."/>
            <person name="Rodrigues-Luiz G.F."/>
            <person name="Wagner G."/>
            <person name="Goldman G.H."/>
            <person name="Fietto J.L."/>
            <person name="Elias M.C."/>
            <person name="Goldman M.H."/>
            <person name="Sagot M.F."/>
            <person name="Pereira M."/>
            <person name="Stoco P.H."/>
            <person name="de Mendonca-Neto R.P."/>
            <person name="Teixeira S.M."/>
            <person name="Maciel T.E."/>
            <person name="de Oliveira Mendes T.A."/>
            <person name="Urmenyi T.P."/>
            <person name="de Souza W."/>
            <person name="Schenkman S."/>
            <person name="de Vasconcelos A.T."/>
        </authorList>
    </citation>
    <scope>NUCLEOTIDE SEQUENCE [LARGE SCALE GENOMIC DNA]</scope>
</reference>
<proteinExistence type="inferred from homology"/>
<dbReference type="GO" id="GO:0046540">
    <property type="term" value="C:U4/U6 x U5 tri-snRNP complex"/>
    <property type="evidence" value="ECO:0007669"/>
    <property type="project" value="TreeGrafter"/>
</dbReference>
<evidence type="ECO:0000256" key="1">
    <source>
        <dbReference type="ARBA" id="ARBA00006850"/>
    </source>
</evidence>
<protein>
    <submittedName>
        <fullName evidence="6">U6 snRNA-associated Sm-like protein LSm8</fullName>
    </submittedName>
</protein>
<comment type="similarity">
    <text evidence="1">Belongs to the snRNP Sm proteins family.</text>
</comment>
<accession>S9WAK5</accession>
<dbReference type="GO" id="GO:0003729">
    <property type="term" value="F:mRNA binding"/>
    <property type="evidence" value="ECO:0007669"/>
    <property type="project" value="TreeGrafter"/>
</dbReference>
<sequence>MLTPYLRKRVSVLTTDGRHILGILHSADQLMNVVVANAVERVAGAPGAGDAAAAVEEVPLGVLLLRGADVLAVAELNVFEEAQVDVGHLVGRDLPACAR</sequence>
<dbReference type="GO" id="GO:0000398">
    <property type="term" value="P:mRNA splicing, via spliceosome"/>
    <property type="evidence" value="ECO:0007669"/>
    <property type="project" value="TreeGrafter"/>
</dbReference>
<dbReference type="AlphaFoldDB" id="S9WAK5"/>
<dbReference type="Pfam" id="PF01423">
    <property type="entry name" value="LSM"/>
    <property type="match status" value="1"/>
</dbReference>
<dbReference type="GO" id="GO:0071011">
    <property type="term" value="C:precatalytic spliceosome"/>
    <property type="evidence" value="ECO:0007669"/>
    <property type="project" value="TreeGrafter"/>
</dbReference>
<comment type="caution">
    <text evidence="6">The sequence shown here is derived from an EMBL/GenBank/DDBJ whole genome shotgun (WGS) entry which is preliminary data.</text>
</comment>
<keyword evidence="3" id="KW-0694">RNA-binding</keyword>
<evidence type="ECO:0000256" key="3">
    <source>
        <dbReference type="ARBA" id="ARBA00022884"/>
    </source>
</evidence>
<keyword evidence="4" id="KW-0687">Ribonucleoprotein</keyword>
<dbReference type="InterPro" id="IPR047575">
    <property type="entry name" value="Sm"/>
</dbReference>
<keyword evidence="2" id="KW-0507">mRNA processing</keyword>
<evidence type="ECO:0000259" key="5">
    <source>
        <dbReference type="PROSITE" id="PS52002"/>
    </source>
</evidence>
<gene>
    <name evidence="6" type="ORF">STCU_00742</name>
</gene>